<comment type="caution">
    <text evidence="8">The sequence shown here is derived from an EMBL/GenBank/DDBJ whole genome shotgun (WGS) entry which is preliminary data.</text>
</comment>
<evidence type="ECO:0000256" key="3">
    <source>
        <dbReference type="ARBA" id="ARBA00022989"/>
    </source>
</evidence>
<evidence type="ECO:0000313" key="8">
    <source>
        <dbReference type="EMBL" id="KAL2869053.1"/>
    </source>
</evidence>
<feature type="transmembrane region" description="Helical" evidence="6">
    <location>
        <begin position="121"/>
        <end position="140"/>
    </location>
</feature>
<feature type="transmembrane region" description="Helical" evidence="6">
    <location>
        <begin position="494"/>
        <end position="515"/>
    </location>
</feature>
<dbReference type="PROSITE" id="PS50850">
    <property type="entry name" value="MFS"/>
    <property type="match status" value="1"/>
</dbReference>
<feature type="transmembrane region" description="Helical" evidence="6">
    <location>
        <begin position="535"/>
        <end position="555"/>
    </location>
</feature>
<keyword evidence="9" id="KW-1185">Reference proteome</keyword>
<feature type="transmembrane region" description="Helical" evidence="6">
    <location>
        <begin position="350"/>
        <end position="371"/>
    </location>
</feature>
<reference evidence="8 9" key="1">
    <citation type="submission" date="2024-07" db="EMBL/GenBank/DDBJ databases">
        <title>Section-level genome sequencing and comparative genomics of Aspergillus sections Usti and Cavernicolus.</title>
        <authorList>
            <consortium name="Lawrence Berkeley National Laboratory"/>
            <person name="Nybo J.L."/>
            <person name="Vesth T.C."/>
            <person name="Theobald S."/>
            <person name="Frisvad J.C."/>
            <person name="Larsen T.O."/>
            <person name="Kjaerboelling I."/>
            <person name="Rothschild-Mancinelli K."/>
            <person name="Lyhne E.K."/>
            <person name="Kogle M.E."/>
            <person name="Barry K."/>
            <person name="Clum A."/>
            <person name="Na H."/>
            <person name="Ledsgaard L."/>
            <person name="Lin J."/>
            <person name="Lipzen A."/>
            <person name="Kuo A."/>
            <person name="Riley R."/>
            <person name="Mondo S."/>
            <person name="Labutti K."/>
            <person name="Haridas S."/>
            <person name="Pangalinan J."/>
            <person name="Salamov A.A."/>
            <person name="Simmons B.A."/>
            <person name="Magnuson J.K."/>
            <person name="Chen J."/>
            <person name="Drula E."/>
            <person name="Henrissat B."/>
            <person name="Wiebenga A."/>
            <person name="Lubbers R.J."/>
            <person name="Gomes A.C."/>
            <person name="Macurrencykelacurrency M.R."/>
            <person name="Stajich J."/>
            <person name="Grigoriev I.V."/>
            <person name="Mortensen U.H."/>
            <person name="De Vries R.P."/>
            <person name="Baker S.E."/>
            <person name="Andersen M.R."/>
        </authorList>
    </citation>
    <scope>NUCLEOTIDE SEQUENCE [LARGE SCALE GENOMIC DNA]</scope>
    <source>
        <strain evidence="8 9">CBS 449.75</strain>
    </source>
</reference>
<feature type="region of interest" description="Disordered" evidence="5">
    <location>
        <begin position="304"/>
        <end position="325"/>
    </location>
</feature>
<dbReference type="PROSITE" id="PS00216">
    <property type="entry name" value="SUGAR_TRANSPORT_1"/>
    <property type="match status" value="1"/>
</dbReference>
<gene>
    <name evidence="8" type="ORF">BJX67DRAFT_379531</name>
</gene>
<feature type="transmembrane region" description="Helical" evidence="6">
    <location>
        <begin position="234"/>
        <end position="252"/>
    </location>
</feature>
<protein>
    <submittedName>
        <fullName evidence="8">Major facilitator superfamily domain-containing protein</fullName>
    </submittedName>
</protein>
<keyword evidence="3 6" id="KW-1133">Transmembrane helix</keyword>
<keyword evidence="2 6" id="KW-0812">Transmembrane</keyword>
<dbReference type="PANTHER" id="PTHR24064">
    <property type="entry name" value="SOLUTE CARRIER FAMILY 22 MEMBER"/>
    <property type="match status" value="1"/>
</dbReference>
<evidence type="ECO:0000256" key="4">
    <source>
        <dbReference type="ARBA" id="ARBA00023136"/>
    </source>
</evidence>
<comment type="subcellular location">
    <subcellularLocation>
        <location evidence="1">Membrane</location>
        <topology evidence="1">Multi-pass membrane protein</topology>
    </subcellularLocation>
</comment>
<feature type="transmembrane region" description="Helical" evidence="6">
    <location>
        <begin position="44"/>
        <end position="67"/>
    </location>
</feature>
<dbReference type="InterPro" id="IPR020846">
    <property type="entry name" value="MFS_dom"/>
</dbReference>
<dbReference type="InterPro" id="IPR005829">
    <property type="entry name" value="Sugar_transporter_CS"/>
</dbReference>
<dbReference type="GeneID" id="98147664"/>
<feature type="domain" description="Major facilitator superfamily (MFS) profile" evidence="7">
    <location>
        <begin position="47"/>
        <end position="559"/>
    </location>
</feature>
<evidence type="ECO:0000256" key="2">
    <source>
        <dbReference type="ARBA" id="ARBA00022692"/>
    </source>
</evidence>
<feature type="transmembrane region" description="Helical" evidence="6">
    <location>
        <begin position="184"/>
        <end position="210"/>
    </location>
</feature>
<organism evidence="8 9">
    <name type="scientific">Aspergillus lucknowensis</name>
    <dbReference type="NCBI Taxonomy" id="176173"/>
    <lineage>
        <taxon>Eukaryota</taxon>
        <taxon>Fungi</taxon>
        <taxon>Dikarya</taxon>
        <taxon>Ascomycota</taxon>
        <taxon>Pezizomycotina</taxon>
        <taxon>Eurotiomycetes</taxon>
        <taxon>Eurotiomycetidae</taxon>
        <taxon>Eurotiales</taxon>
        <taxon>Aspergillaceae</taxon>
        <taxon>Aspergillus</taxon>
        <taxon>Aspergillus subgen. Nidulantes</taxon>
    </lineage>
</organism>
<dbReference type="InterPro" id="IPR005828">
    <property type="entry name" value="MFS_sugar_transport-like"/>
</dbReference>
<evidence type="ECO:0000259" key="7">
    <source>
        <dbReference type="PROSITE" id="PS50850"/>
    </source>
</evidence>
<dbReference type="Pfam" id="PF00083">
    <property type="entry name" value="Sugar_tr"/>
    <property type="match status" value="2"/>
</dbReference>
<proteinExistence type="predicted"/>
<dbReference type="InterPro" id="IPR036259">
    <property type="entry name" value="MFS_trans_sf"/>
</dbReference>
<feature type="transmembrane region" description="Helical" evidence="6">
    <location>
        <begin position="432"/>
        <end position="450"/>
    </location>
</feature>
<feature type="transmembrane region" description="Helical" evidence="6">
    <location>
        <begin position="146"/>
        <end position="172"/>
    </location>
</feature>
<evidence type="ECO:0000256" key="5">
    <source>
        <dbReference type="SAM" id="MobiDB-lite"/>
    </source>
</evidence>
<dbReference type="RefSeq" id="XP_070888032.1">
    <property type="nucleotide sequence ID" value="XM_071032592.1"/>
</dbReference>
<feature type="transmembrane region" description="Helical" evidence="6">
    <location>
        <begin position="456"/>
        <end position="473"/>
    </location>
</feature>
<evidence type="ECO:0000256" key="6">
    <source>
        <dbReference type="SAM" id="Phobius"/>
    </source>
</evidence>
<name>A0ABR4M096_9EURO</name>
<accession>A0ABR4M096</accession>
<dbReference type="EMBL" id="JBFXLQ010000011">
    <property type="protein sequence ID" value="KAL2869053.1"/>
    <property type="molecule type" value="Genomic_DNA"/>
</dbReference>
<dbReference type="PROSITE" id="PS00217">
    <property type="entry name" value="SUGAR_TRANSPORT_2"/>
    <property type="match status" value="1"/>
</dbReference>
<dbReference type="Gene3D" id="1.20.1250.20">
    <property type="entry name" value="MFS general substrate transporter like domains"/>
    <property type="match status" value="2"/>
</dbReference>
<feature type="transmembrane region" description="Helical" evidence="6">
    <location>
        <begin position="87"/>
        <end position="109"/>
    </location>
</feature>
<evidence type="ECO:0000256" key="1">
    <source>
        <dbReference type="ARBA" id="ARBA00004141"/>
    </source>
</evidence>
<feature type="compositionally biased region" description="Low complexity" evidence="5">
    <location>
        <begin position="308"/>
        <end position="322"/>
    </location>
</feature>
<dbReference type="Proteomes" id="UP001610432">
    <property type="component" value="Unassembled WGS sequence"/>
</dbReference>
<sequence length="591" mass="64820">MSILPFVTLHLNPWRNYEDFRHHTLAQRHEYVLGRLENARRREWLWVVIVAGIGFFTDAYAIFSVNMVNPMLGIVYWGGPDNMPDSYGVALSIATLGGALVGQVIFGVAADLWGRRKMYGLELVVLIFTTLGVALASSGAQSSMSVIGLLIFWRFFMGLGLGGDYPLSAVICSEFAPTRIRGRMLAAVFLCQSLGQLAANLVALIAVAGFRHRLLADTASSVCTGLCIRDVDSIWRLIVGLGAVPAFIALWFRLTIIESPRYTADVTHNSLQAAADVSYFFQSEQAAPAPEMSQIGDDVGISPAQTRSGSSASINSSDSSLSEQRPPPVELGSFWNAFKLFVARPQASRLLFATCFCWFCLDLPFYGLGLISPRVINTIWYGNEIPEKSVFDYLLQNSYQSMVVVSSGAVVGNLLAIFTIDRLGRRNIQLNGFFWLFILNVVIGAAFRPLSQQSDSSALVVLYILSQIFFNFGPNTTTYIMPAEFFPTRFRCTCHGLAAASGKLGSVIAQCFLAYVDFGRGSNHKGIPVPNWLGYGLLCLSAFMLLGLLMTYFFIPDIKDPEGKIKSLERLSEELFSSDSGTAAVDPAREA</sequence>
<feature type="transmembrane region" description="Helical" evidence="6">
    <location>
        <begin position="399"/>
        <end position="420"/>
    </location>
</feature>
<dbReference type="SUPFAM" id="SSF103473">
    <property type="entry name" value="MFS general substrate transporter"/>
    <property type="match status" value="1"/>
</dbReference>
<keyword evidence="4 6" id="KW-0472">Membrane</keyword>
<evidence type="ECO:0000313" key="9">
    <source>
        <dbReference type="Proteomes" id="UP001610432"/>
    </source>
</evidence>